<evidence type="ECO:0000313" key="5">
    <source>
        <dbReference type="Proteomes" id="UP000192578"/>
    </source>
</evidence>
<feature type="transmembrane region" description="Helical" evidence="2">
    <location>
        <begin position="20"/>
        <end position="48"/>
    </location>
</feature>
<dbReference type="CDD" id="cd00063">
    <property type="entry name" value="FN3"/>
    <property type="match status" value="1"/>
</dbReference>
<evidence type="ECO:0000313" key="4">
    <source>
        <dbReference type="EMBL" id="OQV23923.1"/>
    </source>
</evidence>
<proteinExistence type="predicted"/>
<keyword evidence="2" id="KW-0812">Transmembrane</keyword>
<gene>
    <name evidence="4" type="ORF">BV898_02271</name>
</gene>
<dbReference type="InterPro" id="IPR036116">
    <property type="entry name" value="FN3_sf"/>
</dbReference>
<evidence type="ECO:0000259" key="3">
    <source>
        <dbReference type="Pfam" id="PF16066"/>
    </source>
</evidence>
<dbReference type="OrthoDB" id="6424355at2759"/>
<dbReference type="AlphaFoldDB" id="A0A1W0X8U2"/>
<keyword evidence="2" id="KW-1133">Transmembrane helix</keyword>
<organism evidence="4 5">
    <name type="scientific">Hypsibius exemplaris</name>
    <name type="common">Freshwater tardigrade</name>
    <dbReference type="NCBI Taxonomy" id="2072580"/>
    <lineage>
        <taxon>Eukaryota</taxon>
        <taxon>Metazoa</taxon>
        <taxon>Ecdysozoa</taxon>
        <taxon>Tardigrada</taxon>
        <taxon>Eutardigrada</taxon>
        <taxon>Parachela</taxon>
        <taxon>Hypsibioidea</taxon>
        <taxon>Hypsibiidae</taxon>
        <taxon>Hypsibius</taxon>
    </lineage>
</organism>
<evidence type="ECO:0000256" key="1">
    <source>
        <dbReference type="SAM" id="MobiDB-lite"/>
    </source>
</evidence>
<keyword evidence="5" id="KW-1185">Reference proteome</keyword>
<accession>A0A1W0X8U2</accession>
<feature type="domain" description="Fibronectin type III" evidence="3">
    <location>
        <begin position="167"/>
        <end position="206"/>
    </location>
</feature>
<dbReference type="InterPro" id="IPR003961">
    <property type="entry name" value="FN3_dom"/>
</dbReference>
<dbReference type="Pfam" id="PF16066">
    <property type="entry name" value="DUF4808"/>
    <property type="match status" value="1"/>
</dbReference>
<dbReference type="Proteomes" id="UP000192578">
    <property type="component" value="Unassembled WGS sequence"/>
</dbReference>
<keyword evidence="2" id="KW-0472">Membrane</keyword>
<reference evidence="5" key="1">
    <citation type="submission" date="2017-01" db="EMBL/GenBank/DDBJ databases">
        <title>Comparative genomics of anhydrobiosis in the tardigrade Hypsibius dujardini.</title>
        <authorList>
            <person name="Yoshida Y."/>
            <person name="Koutsovoulos G."/>
            <person name="Laetsch D."/>
            <person name="Stevens L."/>
            <person name="Kumar S."/>
            <person name="Horikawa D."/>
            <person name="Ishino K."/>
            <person name="Komine S."/>
            <person name="Tomita M."/>
            <person name="Blaxter M."/>
            <person name="Arakawa K."/>
        </authorList>
    </citation>
    <scope>NUCLEOTIDE SEQUENCE [LARGE SCALE GENOMIC DNA]</scope>
    <source>
        <strain evidence="5">Z151</strain>
    </source>
</reference>
<dbReference type="EMBL" id="MTYJ01000009">
    <property type="protein sequence ID" value="OQV23923.1"/>
    <property type="molecule type" value="Genomic_DNA"/>
</dbReference>
<dbReference type="SUPFAM" id="SSF49265">
    <property type="entry name" value="Fibronectin type III"/>
    <property type="match status" value="1"/>
</dbReference>
<feature type="region of interest" description="Disordered" evidence="1">
    <location>
        <begin position="290"/>
        <end position="323"/>
    </location>
</feature>
<sequence>MSSSFRASLITHHHLDGFYYIWAAVVTVVFPLLFTQTLGLCAAVLPYLPAADGLAVTRLTFHSVKVYWTLPSARDIADCGIAFTRVTVAPQFDRYRIMEDFPVPEYSATFANLQPGLYEVSLQSGDREGGLGESGEAVQFRLQGLLPVGQNETIDWSKDPNGLNTATEEIVIVCLVILFWILAIIWFFAKWAKIRVIEPRYFDYKFLMRYDKAFALRNTVISGATGGPRRSSCRSVAMMANGAAISNARFSISAASTRNNPIDDNDDEDDEDDLMQPLSSGFPVVFHPSSRRPSYVPARRPSCLPGVGVPRQQQQYNNHRRPSQDVRIHLNELFEMQDGRLKLARDSISSV</sequence>
<evidence type="ECO:0000256" key="2">
    <source>
        <dbReference type="SAM" id="Phobius"/>
    </source>
</evidence>
<feature type="transmembrane region" description="Helical" evidence="2">
    <location>
        <begin position="170"/>
        <end position="189"/>
    </location>
</feature>
<name>A0A1W0X8U2_HYPEX</name>
<comment type="caution">
    <text evidence="4">The sequence shown here is derived from an EMBL/GenBank/DDBJ whole genome shotgun (WGS) entry which is preliminary data.</text>
</comment>
<protein>
    <recommendedName>
        <fullName evidence="3">Fibronectin type III domain-containing protein</fullName>
    </recommendedName>
</protein>
<dbReference type="InterPro" id="IPR032073">
    <property type="entry name" value="FNDC5_C"/>
</dbReference>